<evidence type="ECO:0000313" key="4">
    <source>
        <dbReference type="Proteomes" id="UP001341281"/>
    </source>
</evidence>
<dbReference type="SUPFAM" id="SSF53098">
    <property type="entry name" value="Ribonuclease H-like"/>
    <property type="match status" value="1"/>
</dbReference>
<dbReference type="GO" id="GO:0015074">
    <property type="term" value="P:DNA integration"/>
    <property type="evidence" value="ECO:0007669"/>
    <property type="project" value="InterPro"/>
</dbReference>
<dbReference type="InterPro" id="IPR012337">
    <property type="entry name" value="RNaseH-like_sf"/>
</dbReference>
<dbReference type="Proteomes" id="UP001341281">
    <property type="component" value="Chromosome 02"/>
</dbReference>
<evidence type="ECO:0000256" key="1">
    <source>
        <dbReference type="ARBA" id="ARBA00022670"/>
    </source>
</evidence>
<keyword evidence="1" id="KW-0378">Hydrolase</keyword>
<sequence length="297" mass="33547">MELVEARAHAQIDGDNRSDDTAWYLDTGATNHMTGSRAVFSDIDSNVTGSVRFGDGSLVKIEGSGTVLFACKSGEHRELTGVFLIPRLDTNLISVGQLDEDGYDIHVNKGVMRIRDERRRLLACVRRSPNRLYSLRLDIAQPICLTARRTDTAWRWHERFGHISFQVLRKLASGDMVRGLPRIDHIDQVCDGCLAGKQRRQPFPEQAWRRAGGALELVHGDIYGPVTPTTPSESRYFFLLVDDMSRYMWLYLLASKDQAPIAILQFKAAAEVESGRKLKLLRTDRGGEFTSVEFRTY</sequence>
<feature type="domain" description="Integrase catalytic" evidence="2">
    <location>
        <begin position="200"/>
        <end position="297"/>
    </location>
</feature>
<dbReference type="PROSITE" id="PS50994">
    <property type="entry name" value="INTEGRASE"/>
    <property type="match status" value="1"/>
</dbReference>
<dbReference type="GO" id="GO:0008233">
    <property type="term" value="F:peptidase activity"/>
    <property type="evidence" value="ECO:0007669"/>
    <property type="project" value="UniProtKB-KW"/>
</dbReference>
<dbReference type="PANTHER" id="PTHR42648:SF25">
    <property type="entry name" value="RNA-DIRECTED DNA POLYMERASE"/>
    <property type="match status" value="1"/>
</dbReference>
<protein>
    <recommendedName>
        <fullName evidence="2">Integrase catalytic domain-containing protein</fullName>
    </recommendedName>
</protein>
<dbReference type="InterPro" id="IPR001584">
    <property type="entry name" value="Integrase_cat-core"/>
</dbReference>
<dbReference type="InterPro" id="IPR036397">
    <property type="entry name" value="RNaseH_sf"/>
</dbReference>
<dbReference type="Pfam" id="PF22936">
    <property type="entry name" value="Pol_BBD"/>
    <property type="match status" value="1"/>
</dbReference>
<gene>
    <name evidence="3" type="ORF">U9M48_007992</name>
</gene>
<dbReference type="EMBL" id="CP144746">
    <property type="protein sequence ID" value="WVZ57631.1"/>
    <property type="molecule type" value="Genomic_DNA"/>
</dbReference>
<dbReference type="Gene3D" id="3.30.420.10">
    <property type="entry name" value="Ribonuclease H-like superfamily/Ribonuclease H"/>
    <property type="match status" value="1"/>
</dbReference>
<dbReference type="AlphaFoldDB" id="A0AAQ3SN70"/>
<name>A0AAQ3SN70_PASNO</name>
<accession>A0AAQ3SN70</accession>
<evidence type="ECO:0000259" key="2">
    <source>
        <dbReference type="PROSITE" id="PS50994"/>
    </source>
</evidence>
<evidence type="ECO:0000313" key="3">
    <source>
        <dbReference type="EMBL" id="WVZ57631.1"/>
    </source>
</evidence>
<dbReference type="InterPro" id="IPR025724">
    <property type="entry name" value="GAG-pre-integrase_dom"/>
</dbReference>
<dbReference type="InterPro" id="IPR039537">
    <property type="entry name" value="Retrotran_Ty1/copia-like"/>
</dbReference>
<reference evidence="3 4" key="1">
    <citation type="submission" date="2024-02" db="EMBL/GenBank/DDBJ databases">
        <title>High-quality chromosome-scale genome assembly of Pensacola bahiagrass (Paspalum notatum Flugge var. saurae).</title>
        <authorList>
            <person name="Vega J.M."/>
            <person name="Podio M."/>
            <person name="Orjuela J."/>
            <person name="Siena L.A."/>
            <person name="Pessino S.C."/>
            <person name="Combes M.C."/>
            <person name="Mariac C."/>
            <person name="Albertini E."/>
            <person name="Pupilli F."/>
            <person name="Ortiz J.P.A."/>
            <person name="Leblanc O."/>
        </authorList>
    </citation>
    <scope>NUCLEOTIDE SEQUENCE [LARGE SCALE GENOMIC DNA]</scope>
    <source>
        <strain evidence="3">R1</strain>
        <tissue evidence="3">Leaf</tissue>
    </source>
</reference>
<keyword evidence="4" id="KW-1185">Reference proteome</keyword>
<dbReference type="Pfam" id="PF13976">
    <property type="entry name" value="gag_pre-integrs"/>
    <property type="match status" value="1"/>
</dbReference>
<keyword evidence="1" id="KW-0645">Protease</keyword>
<dbReference type="GO" id="GO:0003676">
    <property type="term" value="F:nucleic acid binding"/>
    <property type="evidence" value="ECO:0007669"/>
    <property type="project" value="InterPro"/>
</dbReference>
<dbReference type="InterPro" id="IPR054722">
    <property type="entry name" value="PolX-like_BBD"/>
</dbReference>
<organism evidence="3 4">
    <name type="scientific">Paspalum notatum var. saurae</name>
    <dbReference type="NCBI Taxonomy" id="547442"/>
    <lineage>
        <taxon>Eukaryota</taxon>
        <taxon>Viridiplantae</taxon>
        <taxon>Streptophyta</taxon>
        <taxon>Embryophyta</taxon>
        <taxon>Tracheophyta</taxon>
        <taxon>Spermatophyta</taxon>
        <taxon>Magnoliopsida</taxon>
        <taxon>Liliopsida</taxon>
        <taxon>Poales</taxon>
        <taxon>Poaceae</taxon>
        <taxon>PACMAD clade</taxon>
        <taxon>Panicoideae</taxon>
        <taxon>Andropogonodae</taxon>
        <taxon>Paspaleae</taxon>
        <taxon>Paspalinae</taxon>
        <taxon>Paspalum</taxon>
    </lineage>
</organism>
<dbReference type="PANTHER" id="PTHR42648">
    <property type="entry name" value="TRANSPOSASE, PUTATIVE-RELATED"/>
    <property type="match status" value="1"/>
</dbReference>
<proteinExistence type="predicted"/>
<dbReference type="GO" id="GO:0006508">
    <property type="term" value="P:proteolysis"/>
    <property type="evidence" value="ECO:0007669"/>
    <property type="project" value="UniProtKB-KW"/>
</dbReference>